<dbReference type="InterPro" id="IPR008930">
    <property type="entry name" value="Terpenoid_cyclase/PrenylTrfase"/>
</dbReference>
<protein>
    <recommendedName>
        <fullName evidence="16">Alpha-2-macroglobulin</fullName>
    </recommendedName>
</protein>
<dbReference type="Pfam" id="PF07678">
    <property type="entry name" value="TED_complement"/>
    <property type="match status" value="1"/>
</dbReference>
<evidence type="ECO:0008006" key="16">
    <source>
        <dbReference type="Google" id="ProtNLM"/>
    </source>
</evidence>
<dbReference type="PANTHER" id="PTHR11412:SF165">
    <property type="entry name" value="ALPHA-2-MACROGLOBULIN"/>
    <property type="match status" value="1"/>
</dbReference>
<feature type="domain" description="Alpha-2-macroglobulin" evidence="12">
    <location>
        <begin position="730"/>
        <end position="820"/>
    </location>
</feature>
<dbReference type="Gene3D" id="2.60.40.690">
    <property type="entry name" value="Alpha-macroglobulin, receptor-binding domain"/>
    <property type="match status" value="1"/>
</dbReference>
<dbReference type="SUPFAM" id="SSF49410">
    <property type="entry name" value="Alpha-macroglobulin receptor domain"/>
    <property type="match status" value="1"/>
</dbReference>
<evidence type="ECO:0000256" key="7">
    <source>
        <dbReference type="ARBA" id="ARBA00022966"/>
    </source>
</evidence>
<evidence type="ECO:0000256" key="5">
    <source>
        <dbReference type="ARBA" id="ARBA00022729"/>
    </source>
</evidence>
<dbReference type="Pfam" id="PF01835">
    <property type="entry name" value="MG2"/>
    <property type="match status" value="1"/>
</dbReference>
<feature type="domain" description="Alpha-macroglobulin receptor-binding" evidence="13">
    <location>
        <begin position="1362"/>
        <end position="1446"/>
    </location>
</feature>
<dbReference type="InterPro" id="IPR019742">
    <property type="entry name" value="MacrogloblnA2_CS"/>
</dbReference>
<keyword evidence="8" id="KW-1015">Disulfide bond</keyword>
<evidence type="ECO:0000259" key="12">
    <source>
        <dbReference type="SMART" id="SM01360"/>
    </source>
</evidence>
<dbReference type="Gene3D" id="2.60.120.1540">
    <property type="match status" value="1"/>
</dbReference>
<dbReference type="InterPro" id="IPR011625">
    <property type="entry name" value="A2M_N_BRD"/>
</dbReference>
<dbReference type="SMART" id="SM01419">
    <property type="entry name" value="Thiol-ester_cl"/>
    <property type="match status" value="1"/>
</dbReference>
<evidence type="ECO:0000256" key="9">
    <source>
        <dbReference type="ARBA" id="ARBA00023180"/>
    </source>
</evidence>
<dbReference type="CDD" id="cd02897">
    <property type="entry name" value="A2M_2"/>
    <property type="match status" value="1"/>
</dbReference>
<comment type="similarity">
    <text evidence="2">Belongs to the protease inhibitor I39 (alpha-2-macroglobulin) family.</text>
</comment>
<reference evidence="14" key="1">
    <citation type="submission" date="2020-10" db="EMBL/GenBank/DDBJ databases">
        <title>Catharus ustulatus (Swainson's thrush) genome, bCatUst1, primary haplotype v2.</title>
        <authorList>
            <person name="Delmore K."/>
            <person name="Vafadar M."/>
            <person name="Formenti G."/>
            <person name="Chow W."/>
            <person name="Pelan S."/>
            <person name="Howe K."/>
            <person name="Rhie A."/>
            <person name="Mountcastle J."/>
            <person name="Haase B."/>
            <person name="Fedrigo O."/>
            <person name="Jarvis E.D."/>
        </authorList>
    </citation>
    <scope>NUCLEOTIDE SEQUENCE [LARGE SCALE GENOMIC DNA]</scope>
</reference>
<evidence type="ECO:0000256" key="2">
    <source>
        <dbReference type="ARBA" id="ARBA00010952"/>
    </source>
</evidence>
<dbReference type="InterPro" id="IPR036595">
    <property type="entry name" value="A-macroglobulin_rcpt-bd_sf"/>
</dbReference>
<evidence type="ECO:0000259" key="11">
    <source>
        <dbReference type="SMART" id="SM01359"/>
    </source>
</evidence>
<keyword evidence="4" id="KW-0646">Protease inhibitor</keyword>
<evidence type="ECO:0000256" key="8">
    <source>
        <dbReference type="ARBA" id="ARBA00023157"/>
    </source>
</evidence>
<keyword evidence="9" id="KW-0325">Glycoprotein</keyword>
<dbReference type="InterPro" id="IPR001599">
    <property type="entry name" value="Macroglobln_a2"/>
</dbReference>
<dbReference type="InterPro" id="IPR014756">
    <property type="entry name" value="Ig_E-set"/>
</dbReference>
<dbReference type="SUPFAM" id="SSF48239">
    <property type="entry name" value="Terpenoid cyclases/Protein prenyltransferases"/>
    <property type="match status" value="1"/>
</dbReference>
<keyword evidence="15" id="KW-1185">Reference proteome</keyword>
<dbReference type="FunFam" id="2.60.40.1930:FF:000001">
    <property type="entry name" value="CD109 isoform 3"/>
    <property type="match status" value="1"/>
</dbReference>
<dbReference type="FunFam" id="1.50.10.20:FF:000001">
    <property type="entry name" value="CD109 isoform 1"/>
    <property type="match status" value="1"/>
</dbReference>
<dbReference type="Gene3D" id="2.60.40.1940">
    <property type="match status" value="1"/>
</dbReference>
<dbReference type="Pfam" id="PF00207">
    <property type="entry name" value="A2M"/>
    <property type="match status" value="1"/>
</dbReference>
<dbReference type="Pfam" id="PF07703">
    <property type="entry name" value="A2M_BRD"/>
    <property type="match status" value="1"/>
</dbReference>
<keyword evidence="6" id="KW-0722">Serine protease inhibitor</keyword>
<evidence type="ECO:0000259" key="13">
    <source>
        <dbReference type="SMART" id="SM01361"/>
    </source>
</evidence>
<evidence type="ECO:0000256" key="3">
    <source>
        <dbReference type="ARBA" id="ARBA00022525"/>
    </source>
</evidence>
<feature type="domain" description="Alpha-2-macroglobulin bait region" evidence="11">
    <location>
        <begin position="459"/>
        <end position="606"/>
    </location>
</feature>
<dbReference type="InterPro" id="IPR011626">
    <property type="entry name" value="Alpha-macroglobulin_TED"/>
</dbReference>
<comment type="subunit">
    <text evidence="10">Homotetramer; disulfide-linked.</text>
</comment>
<dbReference type="Ensembl" id="ENSCUST00005006650.1">
    <property type="protein sequence ID" value="ENSCUSP00005006407.1"/>
    <property type="gene ID" value="ENSCUSG00005003223.1"/>
</dbReference>
<organism evidence="14 15">
    <name type="scientific">Catharus ustulatus</name>
    <name type="common">Russet-backed thrush</name>
    <name type="synonym">Hylocichla ustulatus</name>
    <dbReference type="NCBI Taxonomy" id="91951"/>
    <lineage>
        <taxon>Eukaryota</taxon>
        <taxon>Metazoa</taxon>
        <taxon>Chordata</taxon>
        <taxon>Craniata</taxon>
        <taxon>Vertebrata</taxon>
        <taxon>Euteleostomi</taxon>
        <taxon>Archelosauria</taxon>
        <taxon>Archosauria</taxon>
        <taxon>Dinosauria</taxon>
        <taxon>Saurischia</taxon>
        <taxon>Theropoda</taxon>
        <taxon>Coelurosauria</taxon>
        <taxon>Aves</taxon>
        <taxon>Neognathae</taxon>
        <taxon>Neoaves</taxon>
        <taxon>Telluraves</taxon>
        <taxon>Australaves</taxon>
        <taxon>Passeriformes</taxon>
        <taxon>Turdidae</taxon>
        <taxon>Catharus</taxon>
    </lineage>
</organism>
<dbReference type="Gene3D" id="1.50.10.20">
    <property type="match status" value="1"/>
</dbReference>
<keyword evidence="5" id="KW-0732">Signal</keyword>
<dbReference type="Gene3D" id="2.60.40.1930">
    <property type="match status" value="2"/>
</dbReference>
<dbReference type="SMART" id="SM01359">
    <property type="entry name" value="A2M_N_2"/>
    <property type="match status" value="1"/>
</dbReference>
<dbReference type="SMART" id="SM01361">
    <property type="entry name" value="A2M_recep"/>
    <property type="match status" value="1"/>
</dbReference>
<dbReference type="PROSITE" id="PS00477">
    <property type="entry name" value="ALPHA_2_MACROGLOBULIN"/>
    <property type="match status" value="1"/>
</dbReference>
<sequence>MQVHLNCNKTVHSEILCVLVLIRSQTASTRIFYMVLVPFLIHTESQEKVCVQLTHLNESVTLSATLEYLGENRSLIDDVVSEKDVFTCIPFSLPKSNSTSVAFLTVTVTGDTQQFKSRKSVLIKNSESLVFIQTDKPIYKPGQTVQFRIISLDKDFYPLNEKDPQRNRVYQWQGVELETGFTQLSFPLTSDPIQGSYKIVVQKSFSSHVEHSFSVEEFVLPRFEVLVKVPKMITIKDNELPVSVCGLYTYGKPVPGSVKVQVCRKFSQSASSCYGKEAESVCEEFTRRVNAHGCVSGVVKTKVFQLLRKGYEMSIEVQGKITEDGTGIEMTGTGSCGITSTMGKIHFDLLDHAYKPGIPLFGMVKLVDGTDAPLANETITITVGGNKYKGNYTTDEQGQSWFSIDTISFTELSLEIRVSGRDRDHKPELNCYDSDWMTPSYEHATRRVTRSYSLSKSFLKIEPKPETLSCGSSVEVQVHYILTPEAMGEQKKIVFYYLEIDFKYVHTGGKQTVRELQFLEMWIPHLEIQIWSIAPVAQMLVYTTSPSGEVIASSEDFQVEMCLPNKVKLSFAPKEGLPASNTHLQLHTSPRSLCALRAVDKSVLLMKPENELSPSSVYHLLPLKESQGYSFRDYYLEEDNVNPCVSLDNLSLNGFLYIPISSDGEGDAYSILKELGLKVFTSSKIHKPELCEHYPEHMMERSYSELAYDMVEDMVDGNSLETVRKYFPETWIWDIVPVNSEGKADLEVTIPDTITEWKANAFCTSADTGFGLSPTVSLRAFQPFFVELTMPYSVVRGESFTLKATVFNYLPACIRVSVSLAESTDFLAVPVGKQEESYCICVNERKTAAWAVTPRSLGQVEFSVTTEALQNQPPCGNYIVESPEKGRKDTVIRQLLVEPEGIEVETTYNSLLCASGKKESVSETVSLVLPQTVVDGSARAYFSVLGDLMGTAMQNLHQLLQMPFGCGEQNMVLFAPNIYILDYLNRTGQLSEEVKSKAIGYLVSGYQRQLKYKHQDGSYSTFGPRYGQGGNTWLTAFVLKSFAQARHHIFIEEKHIQDALNWLSQKQKENGCFRSSGTLLNNAMKGGVNDEVTLAAYITIALLEIPLPHSVVRNALFCLETAANQKENHVYTKALLAYAFALAGNREKRKALLDSLETEAVRKDGSVHWQRPGKEPEADLPYARSRAPSAEVEMTAYVLLAHLTSQPAPAQEELSFASLIAKWISSQQNPNGGFSSTQDTVVALQALSLYGAATYAKSGAASKVALRSGGDFQQDFQVDPSNRLLLQRVSLPQVPGEYSVEVSGEGCVYLQTSLRYNVQPTQEEAPFMLHVHTIPEACEDSKAHKVFDIGINVSYTGERNVSNMVIVDVKMLSGFVPLKSSVGKLSNTWFQLIQRTEVNTNHVLLYIEQTLSFSFTVERDIPVRGLKPAQVKVYDYYETGESSASCSGPCCPRVSQEAAVPHHPGQPDISLDLESELAGQNTVIFGGFSAMQGHMCLA</sequence>
<dbReference type="InterPro" id="IPR041813">
    <property type="entry name" value="A2M_TED"/>
</dbReference>
<dbReference type="InterPro" id="IPR009048">
    <property type="entry name" value="A-macroglobulin_rcpt-bd"/>
</dbReference>
<evidence type="ECO:0000313" key="15">
    <source>
        <dbReference type="Proteomes" id="UP000694563"/>
    </source>
</evidence>
<accession>A0A8C3U3M5</accession>
<evidence type="ECO:0000313" key="14">
    <source>
        <dbReference type="Ensembl" id="ENSCUSP00005006407.1"/>
    </source>
</evidence>
<dbReference type="Pfam" id="PF07677">
    <property type="entry name" value="A2M_recep"/>
    <property type="match status" value="1"/>
</dbReference>
<gene>
    <name evidence="14" type="primary">LOC117011519</name>
</gene>
<dbReference type="InterPro" id="IPR050473">
    <property type="entry name" value="A2M/Complement_sys"/>
</dbReference>
<dbReference type="SUPFAM" id="SSF81296">
    <property type="entry name" value="E set domains"/>
    <property type="match status" value="1"/>
</dbReference>
<dbReference type="Pfam" id="PF17791">
    <property type="entry name" value="MG3"/>
    <property type="match status" value="1"/>
</dbReference>
<dbReference type="InterPro" id="IPR041555">
    <property type="entry name" value="MG3"/>
</dbReference>
<dbReference type="InterPro" id="IPR047565">
    <property type="entry name" value="Alpha-macroglob_thiol-ester_cl"/>
</dbReference>
<dbReference type="Gene3D" id="2.60.40.10">
    <property type="entry name" value="Immunoglobulins"/>
    <property type="match status" value="2"/>
</dbReference>
<keyword evidence="7" id="KW-0882">Thioester bond</keyword>
<evidence type="ECO:0000256" key="6">
    <source>
        <dbReference type="ARBA" id="ARBA00022900"/>
    </source>
</evidence>
<dbReference type="Proteomes" id="UP000694563">
    <property type="component" value="Chromosome 2"/>
</dbReference>
<name>A0A8C3U3M5_CATUS</name>
<evidence type="ECO:0000256" key="4">
    <source>
        <dbReference type="ARBA" id="ARBA00022690"/>
    </source>
</evidence>
<dbReference type="InterPro" id="IPR040839">
    <property type="entry name" value="MG4"/>
</dbReference>
<dbReference type="SMART" id="SM01360">
    <property type="entry name" value="A2M"/>
    <property type="match status" value="1"/>
</dbReference>
<dbReference type="GO" id="GO:0005615">
    <property type="term" value="C:extracellular space"/>
    <property type="evidence" value="ECO:0007669"/>
    <property type="project" value="InterPro"/>
</dbReference>
<evidence type="ECO:0000256" key="1">
    <source>
        <dbReference type="ARBA" id="ARBA00004613"/>
    </source>
</evidence>
<dbReference type="PANTHER" id="PTHR11412">
    <property type="entry name" value="MACROGLOBULIN / COMPLEMENT"/>
    <property type="match status" value="1"/>
</dbReference>
<reference evidence="14" key="2">
    <citation type="submission" date="2025-08" db="UniProtKB">
        <authorList>
            <consortium name="Ensembl"/>
        </authorList>
    </citation>
    <scope>IDENTIFICATION</scope>
</reference>
<dbReference type="GO" id="GO:0004867">
    <property type="term" value="F:serine-type endopeptidase inhibitor activity"/>
    <property type="evidence" value="ECO:0007669"/>
    <property type="project" value="UniProtKB-KW"/>
</dbReference>
<dbReference type="Pfam" id="PF17789">
    <property type="entry name" value="MG4"/>
    <property type="match status" value="1"/>
</dbReference>
<evidence type="ECO:0000256" key="10">
    <source>
        <dbReference type="ARBA" id="ARBA00038769"/>
    </source>
</evidence>
<dbReference type="Gene3D" id="2.20.130.20">
    <property type="match status" value="2"/>
</dbReference>
<keyword evidence="3" id="KW-0964">Secreted</keyword>
<dbReference type="FunFam" id="2.60.40.10:FF:000312">
    <property type="entry name" value="Alpha-2-macroglobulin like 1"/>
    <property type="match status" value="1"/>
</dbReference>
<dbReference type="InterPro" id="IPR002890">
    <property type="entry name" value="MG2"/>
</dbReference>
<proteinExistence type="inferred from homology"/>
<reference evidence="14" key="3">
    <citation type="submission" date="2025-09" db="UniProtKB">
        <authorList>
            <consortium name="Ensembl"/>
        </authorList>
    </citation>
    <scope>IDENTIFICATION</scope>
</reference>
<dbReference type="InterPro" id="IPR013783">
    <property type="entry name" value="Ig-like_fold"/>
</dbReference>
<comment type="subcellular location">
    <subcellularLocation>
        <location evidence="1">Secreted</location>
    </subcellularLocation>
</comment>